<dbReference type="AlphaFoldDB" id="A0A645GYS2"/>
<feature type="transmembrane region" description="Helical" evidence="7">
    <location>
        <begin position="127"/>
        <end position="147"/>
    </location>
</feature>
<dbReference type="PANTHER" id="PTHR30330:SF3">
    <property type="entry name" value="TRANSCRIPTIONAL REGULATOR, LRP FAMILY"/>
    <property type="match status" value="1"/>
</dbReference>
<evidence type="ECO:0000256" key="1">
    <source>
        <dbReference type="ARBA" id="ARBA00004651"/>
    </source>
</evidence>
<keyword evidence="5 7" id="KW-1133">Transmembrane helix</keyword>
<dbReference type="PANTHER" id="PTHR30330">
    <property type="entry name" value="AGSS FAMILY TRANSPORTER, SODIUM-ALANINE"/>
    <property type="match status" value="1"/>
</dbReference>
<keyword evidence="6 7" id="KW-0472">Membrane</keyword>
<keyword evidence="3" id="KW-1003">Cell membrane</keyword>
<name>A0A645GYS2_9ZZZZ</name>
<evidence type="ECO:0000256" key="2">
    <source>
        <dbReference type="ARBA" id="ARBA00022448"/>
    </source>
</evidence>
<feature type="transmembrane region" description="Helical" evidence="7">
    <location>
        <begin position="103"/>
        <end position="121"/>
    </location>
</feature>
<organism evidence="8">
    <name type="scientific">bioreactor metagenome</name>
    <dbReference type="NCBI Taxonomy" id="1076179"/>
    <lineage>
        <taxon>unclassified sequences</taxon>
        <taxon>metagenomes</taxon>
        <taxon>ecological metagenomes</taxon>
    </lineage>
</organism>
<dbReference type="PRINTS" id="PR00175">
    <property type="entry name" value="NAALASMPORT"/>
</dbReference>
<evidence type="ECO:0000313" key="8">
    <source>
        <dbReference type="EMBL" id="MPN31550.1"/>
    </source>
</evidence>
<proteinExistence type="predicted"/>
<evidence type="ECO:0000256" key="6">
    <source>
        <dbReference type="ARBA" id="ARBA00023136"/>
    </source>
</evidence>
<dbReference type="GO" id="GO:0005283">
    <property type="term" value="F:amino acid:sodium symporter activity"/>
    <property type="evidence" value="ECO:0007669"/>
    <property type="project" value="InterPro"/>
</dbReference>
<comment type="subcellular location">
    <subcellularLocation>
        <location evidence="1">Cell membrane</location>
        <topology evidence="1">Multi-pass membrane protein</topology>
    </subcellularLocation>
</comment>
<accession>A0A645GYS2</accession>
<gene>
    <name evidence="8" type="primary">alsT_34</name>
    <name evidence="8" type="ORF">SDC9_179024</name>
</gene>
<feature type="transmembrane region" description="Helical" evidence="7">
    <location>
        <begin position="12"/>
        <end position="36"/>
    </location>
</feature>
<reference evidence="8" key="1">
    <citation type="submission" date="2019-08" db="EMBL/GenBank/DDBJ databases">
        <authorList>
            <person name="Kucharzyk K."/>
            <person name="Murdoch R.W."/>
            <person name="Higgins S."/>
            <person name="Loffler F."/>
        </authorList>
    </citation>
    <scope>NUCLEOTIDE SEQUENCE</scope>
</reference>
<evidence type="ECO:0000256" key="7">
    <source>
        <dbReference type="SAM" id="Phobius"/>
    </source>
</evidence>
<sequence length="172" mass="18781">MTKNPVRQALIAMSAVFWDTIIVCALTGLVLVSSILKSPEGMANLDGGALTSAAFNHIPVIGPIVLTIGLVTFAWSTILGWSYYGERAWVYLVGTKCIKPFRIAWVIVSFVGCVMSLKLVWNIADTLNAMMAFPNLIALLGLSGVIVSETKKYLWSENLDDWSADEIPSLDR</sequence>
<dbReference type="EMBL" id="VSSQ01083115">
    <property type="protein sequence ID" value="MPN31550.1"/>
    <property type="molecule type" value="Genomic_DNA"/>
</dbReference>
<dbReference type="InterPro" id="IPR001463">
    <property type="entry name" value="Na/Ala_symport"/>
</dbReference>
<comment type="caution">
    <text evidence="8">The sequence shown here is derived from an EMBL/GenBank/DDBJ whole genome shotgun (WGS) entry which is preliminary data.</text>
</comment>
<feature type="transmembrane region" description="Helical" evidence="7">
    <location>
        <begin position="60"/>
        <end position="83"/>
    </location>
</feature>
<protein>
    <submittedName>
        <fullName evidence="8">Amino-acid carrier protein AlsT</fullName>
    </submittedName>
</protein>
<keyword evidence="2" id="KW-0813">Transport</keyword>
<evidence type="ECO:0000256" key="3">
    <source>
        <dbReference type="ARBA" id="ARBA00022475"/>
    </source>
</evidence>
<evidence type="ECO:0000256" key="4">
    <source>
        <dbReference type="ARBA" id="ARBA00022692"/>
    </source>
</evidence>
<dbReference type="GO" id="GO:0005886">
    <property type="term" value="C:plasma membrane"/>
    <property type="evidence" value="ECO:0007669"/>
    <property type="project" value="UniProtKB-SubCell"/>
</dbReference>
<dbReference type="Pfam" id="PF01235">
    <property type="entry name" value="Na_Ala_symp"/>
    <property type="match status" value="1"/>
</dbReference>
<keyword evidence="4 7" id="KW-0812">Transmembrane</keyword>
<evidence type="ECO:0000256" key="5">
    <source>
        <dbReference type="ARBA" id="ARBA00022989"/>
    </source>
</evidence>